<evidence type="ECO:0000256" key="5">
    <source>
        <dbReference type="ARBA" id="ARBA00023007"/>
    </source>
</evidence>
<dbReference type="Gene3D" id="3.40.50.720">
    <property type="entry name" value="NAD(P)-binding Rossmann-like Domain"/>
    <property type="match status" value="1"/>
</dbReference>
<dbReference type="GO" id="GO:0004155">
    <property type="term" value="F:6,7-dihydropteridine reductase activity"/>
    <property type="evidence" value="ECO:0007669"/>
    <property type="project" value="UniProtKB-EC"/>
</dbReference>
<comment type="caution">
    <text evidence="9">The sequence shown here is derived from an EMBL/GenBank/DDBJ whole genome shotgun (WGS) entry which is preliminary data.</text>
</comment>
<evidence type="ECO:0000313" key="10">
    <source>
        <dbReference type="Proteomes" id="UP000187283"/>
    </source>
</evidence>
<dbReference type="PANTHER" id="PTHR15104:SF0">
    <property type="entry name" value="DIHYDROPTERIDINE REDUCTASE"/>
    <property type="match status" value="1"/>
</dbReference>
<comment type="subunit">
    <text evidence="2">Homodimer.</text>
</comment>
<dbReference type="SUPFAM" id="SSF51735">
    <property type="entry name" value="NAD(P)-binding Rossmann-fold domains"/>
    <property type="match status" value="1"/>
</dbReference>
<keyword evidence="3" id="KW-0521">NADP</keyword>
<evidence type="ECO:0000256" key="8">
    <source>
        <dbReference type="ARBA" id="ARBA00041348"/>
    </source>
</evidence>
<evidence type="ECO:0000256" key="2">
    <source>
        <dbReference type="ARBA" id="ARBA00011738"/>
    </source>
</evidence>
<dbReference type="OrthoDB" id="1204at2759"/>
<dbReference type="STRING" id="133412.A0A1R1XZ21"/>
<evidence type="ECO:0000256" key="1">
    <source>
        <dbReference type="ARBA" id="ARBA00006484"/>
    </source>
</evidence>
<dbReference type="GO" id="GO:0070402">
    <property type="term" value="F:NADPH binding"/>
    <property type="evidence" value="ECO:0007669"/>
    <property type="project" value="TreeGrafter"/>
</dbReference>
<dbReference type="InterPro" id="IPR002347">
    <property type="entry name" value="SDR_fam"/>
</dbReference>
<evidence type="ECO:0000256" key="3">
    <source>
        <dbReference type="ARBA" id="ARBA00022857"/>
    </source>
</evidence>
<reference evidence="9 10" key="1">
    <citation type="submission" date="2017-01" db="EMBL/GenBank/DDBJ databases">
        <authorList>
            <person name="Mah S.A."/>
            <person name="Swanson W.J."/>
            <person name="Moy G.W."/>
            <person name="Vacquier V.D."/>
        </authorList>
    </citation>
    <scope>NUCLEOTIDE SEQUENCE [LARGE SCALE GENOMIC DNA]</scope>
    <source>
        <strain evidence="9 10">GSMNP</strain>
    </source>
</reference>
<keyword evidence="10" id="KW-1185">Reference proteome</keyword>
<evidence type="ECO:0000313" key="9">
    <source>
        <dbReference type="EMBL" id="OMJ19942.1"/>
    </source>
</evidence>
<gene>
    <name evidence="9" type="ORF">AYI70_g4418</name>
</gene>
<dbReference type="GO" id="GO:0070404">
    <property type="term" value="F:NADH binding"/>
    <property type="evidence" value="ECO:0007669"/>
    <property type="project" value="TreeGrafter"/>
</dbReference>
<dbReference type="FunFam" id="3.40.50.720:FF:000157">
    <property type="entry name" value="Quinoid dihydropteridine reductase"/>
    <property type="match status" value="1"/>
</dbReference>
<dbReference type="EMBL" id="LSSN01001361">
    <property type="protein sequence ID" value="OMJ19942.1"/>
    <property type="molecule type" value="Genomic_DNA"/>
</dbReference>
<evidence type="ECO:0000256" key="4">
    <source>
        <dbReference type="ARBA" id="ARBA00023002"/>
    </source>
</evidence>
<comment type="similarity">
    <text evidence="1">Belongs to the short-chain dehydrogenases/reductases (SDR) family.</text>
</comment>
<dbReference type="Proteomes" id="UP000187283">
    <property type="component" value="Unassembled WGS sequence"/>
</dbReference>
<organism evidence="9 10">
    <name type="scientific">Smittium culicis</name>
    <dbReference type="NCBI Taxonomy" id="133412"/>
    <lineage>
        <taxon>Eukaryota</taxon>
        <taxon>Fungi</taxon>
        <taxon>Fungi incertae sedis</taxon>
        <taxon>Zoopagomycota</taxon>
        <taxon>Kickxellomycotina</taxon>
        <taxon>Harpellomycetes</taxon>
        <taxon>Harpellales</taxon>
        <taxon>Legeriomycetaceae</taxon>
        <taxon>Smittium</taxon>
    </lineage>
</organism>
<dbReference type="GO" id="GO:0006729">
    <property type="term" value="P:tetrahydrobiopterin biosynthetic process"/>
    <property type="evidence" value="ECO:0007669"/>
    <property type="project" value="UniProtKB-KW"/>
</dbReference>
<name>A0A1R1XZ21_9FUNG</name>
<dbReference type="GO" id="GO:0006559">
    <property type="term" value="P:L-phenylalanine catabolic process"/>
    <property type="evidence" value="ECO:0007669"/>
    <property type="project" value="TreeGrafter"/>
</dbReference>
<dbReference type="PANTHER" id="PTHR15104">
    <property type="entry name" value="DIHYDROPTERIDINE REDUCTASE"/>
    <property type="match status" value="1"/>
</dbReference>
<evidence type="ECO:0000256" key="7">
    <source>
        <dbReference type="ARBA" id="ARBA00039520"/>
    </source>
</evidence>
<dbReference type="EC" id="1.5.1.34" evidence="6"/>
<dbReference type="AlphaFoldDB" id="A0A1R1XZ21"/>
<proteinExistence type="inferred from homology"/>
<keyword evidence="4" id="KW-0560">Oxidoreductase</keyword>
<dbReference type="InterPro" id="IPR036291">
    <property type="entry name" value="NAD(P)-bd_dom_sf"/>
</dbReference>
<evidence type="ECO:0000256" key="6">
    <source>
        <dbReference type="ARBA" id="ARBA00039153"/>
    </source>
</evidence>
<sequence>MPSAIIYGSSGSLGSEVVTLFKNFGWDIIGIDLVKNNEIDKCVVVDPSFDLLKQGDSICSSIKSLGTLEKSFDTIIVVSGGWAGGNAASQDFLASTDLSLKQSVYTSAIGAKLASLYLKENGVAIFTGAQAALDGTPGMIGYGLAKASVHQLVKSLAMDGSGLPPNSLVYCILPITLDTQANRNAMPTADHSSWTPILDLSL</sequence>
<protein>
    <recommendedName>
        <fullName evidence="7">Dihydropteridine reductase</fullName>
        <ecNumber evidence="6">1.5.1.34</ecNumber>
    </recommendedName>
    <alternativeName>
        <fullName evidence="8">Quinoid dihydropteridine reductase</fullName>
    </alternativeName>
</protein>
<dbReference type="Pfam" id="PF13561">
    <property type="entry name" value="adh_short_C2"/>
    <property type="match status" value="1"/>
</dbReference>
<accession>A0A1R1XZ21</accession>
<dbReference type="GO" id="GO:0005737">
    <property type="term" value="C:cytoplasm"/>
    <property type="evidence" value="ECO:0007669"/>
    <property type="project" value="TreeGrafter"/>
</dbReference>
<keyword evidence="5" id="KW-0783">Tetrahydrobiopterin biosynthesis</keyword>